<dbReference type="Pfam" id="PF00072">
    <property type="entry name" value="Response_reg"/>
    <property type="match status" value="1"/>
</dbReference>
<dbReference type="Pfam" id="PF00196">
    <property type="entry name" value="GerE"/>
    <property type="match status" value="1"/>
</dbReference>
<evidence type="ECO:0000256" key="5">
    <source>
        <dbReference type="PROSITE-ProRule" id="PRU00169"/>
    </source>
</evidence>
<dbReference type="GO" id="GO:0006355">
    <property type="term" value="P:regulation of DNA-templated transcription"/>
    <property type="evidence" value="ECO:0007669"/>
    <property type="project" value="InterPro"/>
</dbReference>
<evidence type="ECO:0000256" key="2">
    <source>
        <dbReference type="ARBA" id="ARBA00023015"/>
    </source>
</evidence>
<protein>
    <submittedName>
        <fullName evidence="9">LuxR family two component transcriptional regulator</fullName>
    </submittedName>
    <submittedName>
        <fullName evidence="8">Response regulator transcription factor</fullName>
    </submittedName>
</protein>
<dbReference type="PANTHER" id="PTHR43214">
    <property type="entry name" value="TWO-COMPONENT RESPONSE REGULATOR"/>
    <property type="match status" value="1"/>
</dbReference>
<dbReference type="SUPFAM" id="SSF52172">
    <property type="entry name" value="CheY-like"/>
    <property type="match status" value="1"/>
</dbReference>
<dbReference type="CDD" id="cd06170">
    <property type="entry name" value="LuxR_C_like"/>
    <property type="match status" value="1"/>
</dbReference>
<dbReference type="AlphaFoldDB" id="A0A495JY64"/>
<name>A0A495JY64_WILMA</name>
<evidence type="ECO:0000259" key="7">
    <source>
        <dbReference type="PROSITE" id="PS50110"/>
    </source>
</evidence>
<dbReference type="PROSITE" id="PS50043">
    <property type="entry name" value="HTH_LUXR_2"/>
    <property type="match status" value="1"/>
</dbReference>
<dbReference type="SMART" id="SM00448">
    <property type="entry name" value="REC"/>
    <property type="match status" value="1"/>
</dbReference>
<evidence type="ECO:0000313" key="11">
    <source>
        <dbReference type="Proteomes" id="UP001185792"/>
    </source>
</evidence>
<dbReference type="EMBL" id="RBKV01000001">
    <property type="protein sequence ID" value="RKR93920.1"/>
    <property type="molecule type" value="Genomic_DNA"/>
</dbReference>
<dbReference type="GO" id="GO:0000160">
    <property type="term" value="P:phosphorelay signal transduction system"/>
    <property type="evidence" value="ECO:0007669"/>
    <property type="project" value="InterPro"/>
</dbReference>
<reference evidence="9 10" key="1">
    <citation type="submission" date="2018-10" db="EMBL/GenBank/DDBJ databases">
        <title>Sequencing the genomes of 1000 actinobacteria strains.</title>
        <authorList>
            <person name="Klenk H.-P."/>
        </authorList>
    </citation>
    <scope>NUCLEOTIDE SEQUENCE [LARGE SCALE GENOMIC DNA]</scope>
    <source>
        <strain evidence="9 10">DSM 44343</strain>
    </source>
</reference>
<dbReference type="InterPro" id="IPR039420">
    <property type="entry name" value="WalR-like"/>
</dbReference>
<dbReference type="Proteomes" id="UP001185792">
    <property type="component" value="Unassembled WGS sequence"/>
</dbReference>
<dbReference type="PANTHER" id="PTHR43214:SF24">
    <property type="entry name" value="TRANSCRIPTIONAL REGULATORY PROTEIN NARL-RELATED"/>
    <property type="match status" value="1"/>
</dbReference>
<dbReference type="EMBL" id="JAWLUM010000001">
    <property type="protein sequence ID" value="MDV7132811.1"/>
    <property type="molecule type" value="Genomic_DNA"/>
</dbReference>
<feature type="domain" description="HTH luxR-type" evidence="6">
    <location>
        <begin position="144"/>
        <end position="214"/>
    </location>
</feature>
<dbReference type="InterPro" id="IPR011006">
    <property type="entry name" value="CheY-like_superfamily"/>
</dbReference>
<dbReference type="Proteomes" id="UP000274762">
    <property type="component" value="Unassembled WGS sequence"/>
</dbReference>
<dbReference type="CDD" id="cd17535">
    <property type="entry name" value="REC_NarL-like"/>
    <property type="match status" value="1"/>
</dbReference>
<keyword evidence="11" id="KW-1185">Reference proteome</keyword>
<organism evidence="9 10">
    <name type="scientific">Williamsia marianensis</name>
    <dbReference type="NCBI Taxonomy" id="85044"/>
    <lineage>
        <taxon>Bacteria</taxon>
        <taxon>Bacillati</taxon>
        <taxon>Actinomycetota</taxon>
        <taxon>Actinomycetes</taxon>
        <taxon>Mycobacteriales</taxon>
        <taxon>Nocardiaceae</taxon>
        <taxon>Williamsia</taxon>
    </lineage>
</organism>
<evidence type="ECO:0000256" key="3">
    <source>
        <dbReference type="ARBA" id="ARBA00023125"/>
    </source>
</evidence>
<keyword evidence="3" id="KW-0238">DNA-binding</keyword>
<evidence type="ECO:0000256" key="1">
    <source>
        <dbReference type="ARBA" id="ARBA00022553"/>
    </source>
</evidence>
<dbReference type="RefSeq" id="WP_062797047.1">
    <property type="nucleotide sequence ID" value="NZ_CBCRXS010000001.1"/>
</dbReference>
<sequence>MRILIAEDDSLLREGLALLLRSVGIEVTAAVADAEQFLESFDADPPDGAVLDVRMPPTFTNEGLKAAIEARRRVPNFPVLVLSAYVEDRYAGELLAGSASGVGYLLKERVGKVEEFVDALERVVAGGTVMDPEVVSQLMSRRRADDPIRSLTPRESEVLRLMAEGLGNADIARKLVVSDTAVSKHIGNIFAKLGLTTSDTGHRRVLAVLAHLRS</sequence>
<evidence type="ECO:0000313" key="9">
    <source>
        <dbReference type="EMBL" id="RKR93920.1"/>
    </source>
</evidence>
<keyword evidence="2" id="KW-0805">Transcription regulation</keyword>
<gene>
    <name evidence="9" type="ORF">DFJ75_0709</name>
    <name evidence="8" type="ORF">R4198_03825</name>
</gene>
<evidence type="ECO:0000313" key="10">
    <source>
        <dbReference type="Proteomes" id="UP000274762"/>
    </source>
</evidence>
<keyword evidence="4" id="KW-0804">Transcription</keyword>
<dbReference type="GO" id="GO:0003677">
    <property type="term" value="F:DNA binding"/>
    <property type="evidence" value="ECO:0007669"/>
    <property type="project" value="UniProtKB-KW"/>
</dbReference>
<proteinExistence type="predicted"/>
<feature type="modified residue" description="4-aspartylphosphate" evidence="5">
    <location>
        <position position="52"/>
    </location>
</feature>
<keyword evidence="1 5" id="KW-0597">Phosphoprotein</keyword>
<dbReference type="InterPro" id="IPR058245">
    <property type="entry name" value="NreC/VraR/RcsB-like_REC"/>
</dbReference>
<evidence type="ECO:0000313" key="8">
    <source>
        <dbReference type="EMBL" id="MDV7132811.1"/>
    </source>
</evidence>
<dbReference type="OrthoDB" id="9808843at2"/>
<dbReference type="PROSITE" id="PS50110">
    <property type="entry name" value="RESPONSE_REGULATORY"/>
    <property type="match status" value="1"/>
</dbReference>
<dbReference type="PRINTS" id="PR00038">
    <property type="entry name" value="HTHLUXR"/>
</dbReference>
<dbReference type="InterPro" id="IPR000792">
    <property type="entry name" value="Tscrpt_reg_LuxR_C"/>
</dbReference>
<reference evidence="8 11" key="2">
    <citation type="submission" date="2023-10" db="EMBL/GenBank/DDBJ databases">
        <title>Development of a sustainable strategy for remediation of hydrocarbon-contaminated territories based on the waste exchange concept.</title>
        <authorList>
            <person name="Krivoruchko A."/>
        </authorList>
    </citation>
    <scope>NUCLEOTIDE SEQUENCE [LARGE SCALE GENOMIC DNA]</scope>
    <source>
        <strain evidence="8 11">IEGM 1236</strain>
    </source>
</reference>
<dbReference type="SMART" id="SM00421">
    <property type="entry name" value="HTH_LUXR"/>
    <property type="match status" value="1"/>
</dbReference>
<dbReference type="Gene3D" id="3.40.50.2300">
    <property type="match status" value="1"/>
</dbReference>
<feature type="domain" description="Response regulatory" evidence="7">
    <location>
        <begin position="2"/>
        <end position="122"/>
    </location>
</feature>
<evidence type="ECO:0000256" key="4">
    <source>
        <dbReference type="ARBA" id="ARBA00023163"/>
    </source>
</evidence>
<dbReference type="InterPro" id="IPR001789">
    <property type="entry name" value="Sig_transdc_resp-reg_receiver"/>
</dbReference>
<accession>A0A495JY64</accession>
<evidence type="ECO:0000259" key="6">
    <source>
        <dbReference type="PROSITE" id="PS50043"/>
    </source>
</evidence>
<comment type="caution">
    <text evidence="9">The sequence shown here is derived from an EMBL/GenBank/DDBJ whole genome shotgun (WGS) entry which is preliminary data.</text>
</comment>